<feature type="domain" description="Multidrug resistance protein MdtA-like barrel-sandwich hybrid" evidence="3">
    <location>
        <begin position="86"/>
        <end position="212"/>
    </location>
</feature>
<dbReference type="AlphaFoldDB" id="A0A162KJS2"/>
<keyword evidence="2" id="KW-0175">Coiled coil</keyword>
<dbReference type="PANTHER" id="PTHR30469">
    <property type="entry name" value="MULTIDRUG RESISTANCE PROTEIN MDTA"/>
    <property type="match status" value="1"/>
</dbReference>
<name>A0A162KJS2_9PROT</name>
<dbReference type="InterPro" id="IPR006143">
    <property type="entry name" value="RND_pump_MFP"/>
</dbReference>
<dbReference type="GeneID" id="97242408"/>
<dbReference type="PANTHER" id="PTHR30469:SF29">
    <property type="entry name" value="BLR2860 PROTEIN"/>
    <property type="match status" value="1"/>
</dbReference>
<dbReference type="OrthoDB" id="9800613at2"/>
<evidence type="ECO:0000313" key="5">
    <source>
        <dbReference type="EMBL" id="KYO51453.1"/>
    </source>
</evidence>
<dbReference type="EMBL" id="LPZR01000172">
    <property type="protein sequence ID" value="KYO51453.1"/>
    <property type="molecule type" value="Genomic_DNA"/>
</dbReference>
<dbReference type="InterPro" id="IPR058792">
    <property type="entry name" value="Beta-barrel_RND_2"/>
</dbReference>
<proteinExistence type="inferred from homology"/>
<dbReference type="Gene3D" id="2.40.30.170">
    <property type="match status" value="1"/>
</dbReference>
<organism evidence="5 6">
    <name type="scientific">Tistrella mobilis</name>
    <dbReference type="NCBI Taxonomy" id="171437"/>
    <lineage>
        <taxon>Bacteria</taxon>
        <taxon>Pseudomonadati</taxon>
        <taxon>Pseudomonadota</taxon>
        <taxon>Alphaproteobacteria</taxon>
        <taxon>Geminicoccales</taxon>
        <taxon>Geminicoccaceae</taxon>
        <taxon>Tistrella</taxon>
    </lineage>
</organism>
<dbReference type="RefSeq" id="WP_062766074.1">
    <property type="nucleotide sequence ID" value="NZ_CP121045.1"/>
</dbReference>
<protein>
    <submittedName>
        <fullName evidence="5">Uncharacterized protein</fullName>
    </submittedName>
</protein>
<accession>A0A162KJS2</accession>
<comment type="similarity">
    <text evidence="1">Belongs to the membrane fusion protein (MFP) (TC 8.A.1) family.</text>
</comment>
<gene>
    <name evidence="5" type="ORF">AUP44_08640</name>
</gene>
<dbReference type="Gene3D" id="1.10.287.470">
    <property type="entry name" value="Helix hairpin bin"/>
    <property type="match status" value="1"/>
</dbReference>
<dbReference type="GO" id="GO:1990281">
    <property type="term" value="C:efflux pump complex"/>
    <property type="evidence" value="ECO:0007669"/>
    <property type="project" value="TreeGrafter"/>
</dbReference>
<evidence type="ECO:0000259" key="4">
    <source>
        <dbReference type="Pfam" id="PF25954"/>
    </source>
</evidence>
<dbReference type="Proteomes" id="UP000075787">
    <property type="component" value="Unassembled WGS sequence"/>
</dbReference>
<evidence type="ECO:0000259" key="3">
    <source>
        <dbReference type="Pfam" id="PF25917"/>
    </source>
</evidence>
<dbReference type="Pfam" id="PF25954">
    <property type="entry name" value="Beta-barrel_RND_2"/>
    <property type="match status" value="1"/>
</dbReference>
<sequence length="408" mass="42800">MNRSILLALILAAALGAWMYTGRIEYGFDADAATDPAADAAAGTAPAAGEAAPAAAAEPFTVRVAELTLTAQVRDLVVSGRTEMRRVVDVAAESAGRVIELPVSQGSRVKAGAEIAKLDTRDLEPRRARAQALVEQRRAELKAASSLSAKGFQTELRLAEAKAEFEAARAELAQIEQEIDDTIVRAPFAGIVDRRHVEIGDYVSPGTQVARVLAPEPYLIVADIAERDIGAIRVGQQARARLADGSLVTGSVAYISRQADAQTRTFRVEIEVGNPDGLLPGGVTAEVAVPLDRNPAVLLTPALLSLDERGRVGVKVVDGDDRVAFDVVSILSASDAGVWVTGLAEHARVIVVGQGYVAPGDRVVAVEVQPQELRGLVPLPPEVERMLDQLDLSAAGAAKAPAREGAGS</sequence>
<dbReference type="Pfam" id="PF25917">
    <property type="entry name" value="BSH_RND"/>
    <property type="match status" value="1"/>
</dbReference>
<dbReference type="InterPro" id="IPR058625">
    <property type="entry name" value="MdtA-like_BSH"/>
</dbReference>
<dbReference type="NCBIfam" id="TIGR01730">
    <property type="entry name" value="RND_mfp"/>
    <property type="match status" value="1"/>
</dbReference>
<dbReference type="Gene3D" id="2.40.50.100">
    <property type="match status" value="1"/>
</dbReference>
<evidence type="ECO:0000256" key="2">
    <source>
        <dbReference type="SAM" id="Coils"/>
    </source>
</evidence>
<feature type="coiled-coil region" evidence="2">
    <location>
        <begin position="158"/>
        <end position="185"/>
    </location>
</feature>
<dbReference type="SUPFAM" id="SSF111369">
    <property type="entry name" value="HlyD-like secretion proteins"/>
    <property type="match status" value="1"/>
</dbReference>
<evidence type="ECO:0000256" key="1">
    <source>
        <dbReference type="ARBA" id="ARBA00009477"/>
    </source>
</evidence>
<comment type="caution">
    <text evidence="5">The sequence shown here is derived from an EMBL/GenBank/DDBJ whole genome shotgun (WGS) entry which is preliminary data.</text>
</comment>
<dbReference type="Gene3D" id="2.40.420.20">
    <property type="match status" value="1"/>
</dbReference>
<dbReference type="GO" id="GO:0015562">
    <property type="term" value="F:efflux transmembrane transporter activity"/>
    <property type="evidence" value="ECO:0007669"/>
    <property type="project" value="TreeGrafter"/>
</dbReference>
<evidence type="ECO:0000313" key="6">
    <source>
        <dbReference type="Proteomes" id="UP000075787"/>
    </source>
</evidence>
<reference evidence="5 6" key="1">
    <citation type="submission" date="2015-12" db="EMBL/GenBank/DDBJ databases">
        <title>Genome sequence of Tistrella mobilis MCCC 1A02139.</title>
        <authorList>
            <person name="Lu L."/>
            <person name="Lai Q."/>
            <person name="Shao Z."/>
            <person name="Qian P."/>
        </authorList>
    </citation>
    <scope>NUCLEOTIDE SEQUENCE [LARGE SCALE GENOMIC DNA]</scope>
    <source>
        <strain evidence="5 6">MCCC 1A02139</strain>
    </source>
</reference>
<feature type="domain" description="CusB-like beta-barrel" evidence="4">
    <location>
        <begin position="220"/>
        <end position="288"/>
    </location>
</feature>